<evidence type="ECO:0000259" key="1">
    <source>
        <dbReference type="Pfam" id="PF04965"/>
    </source>
</evidence>
<evidence type="ECO:0000313" key="3">
    <source>
        <dbReference type="Proteomes" id="UP000042738"/>
    </source>
</evidence>
<dbReference type="Gene3D" id="3.10.450.40">
    <property type="match status" value="1"/>
</dbReference>
<organism evidence="2 3">
    <name type="scientific">Serratia symbiotica</name>
    <dbReference type="NCBI Taxonomy" id="138074"/>
    <lineage>
        <taxon>Bacteria</taxon>
        <taxon>Pseudomonadati</taxon>
        <taxon>Pseudomonadota</taxon>
        <taxon>Gammaproteobacteria</taxon>
        <taxon>Enterobacterales</taxon>
        <taxon>Yersiniaceae</taxon>
        <taxon>Serratia</taxon>
    </lineage>
</organism>
<dbReference type="Pfam" id="PF04965">
    <property type="entry name" value="GPW_gp25"/>
    <property type="match status" value="1"/>
</dbReference>
<protein>
    <recommendedName>
        <fullName evidence="1">IraD/Gp25-like domain-containing protein</fullName>
    </recommendedName>
</protein>
<gene>
    <name evidence="2" type="ORF">SYMBAF_11370</name>
</gene>
<dbReference type="InterPro" id="IPR007048">
    <property type="entry name" value="IraD/Gp25-like"/>
</dbReference>
<accession>A0A068Z5F4</accession>
<dbReference type="SUPFAM" id="SSF160719">
    <property type="entry name" value="gpW/gp25-like"/>
    <property type="match status" value="1"/>
</dbReference>
<dbReference type="GeneID" id="93737094"/>
<name>A0A068Z5F4_9GAMM</name>
<reference evidence="2 3" key="1">
    <citation type="journal article" date="2014" name="Genome Announc.">
        <title>Whole-Genome Sequence of Serratia symbiotica Strain CWBI-2.3T, a Free-Living Symbiont of the Black Bean Aphid Aphis fabae.</title>
        <authorList>
            <person name="Foray V."/>
            <person name="Grigorescu A.S."/>
            <person name="Sabri A."/>
            <person name="Haubruge E."/>
            <person name="Lognay G."/>
            <person name="Francis F."/>
            <person name="Fauconnier M.L."/>
            <person name="Hance T."/>
            <person name="Thonart P."/>
        </authorList>
    </citation>
    <scope>NUCLEOTIDE SEQUENCE [LARGE SCALE GENOMIC DNA]</scope>
    <source>
        <strain evidence="2">CWBI-2.3</strain>
    </source>
</reference>
<dbReference type="Proteomes" id="UP000042738">
    <property type="component" value="Chromosome"/>
</dbReference>
<sequence length="116" mass="12952">MYLGMNAETGRALSDELHIKQSVKDILTTPVGTRVMRRDYGSLVGNLIDQPNDGGTRLRVMSAVVMALTRWEPRIEIIGVDFAAENADLSVTIEAERTDIPGQPWTFSIPIDRRRP</sequence>
<dbReference type="EMBL" id="CP050855">
    <property type="protein sequence ID" value="QLH63415.1"/>
    <property type="molecule type" value="Genomic_DNA"/>
</dbReference>
<dbReference type="AlphaFoldDB" id="A0A068Z5F4"/>
<proteinExistence type="predicted"/>
<evidence type="ECO:0000313" key="2">
    <source>
        <dbReference type="EMBL" id="QLH63415.1"/>
    </source>
</evidence>
<dbReference type="RefSeq" id="WP_040266603.1">
    <property type="nucleotide sequence ID" value="NZ_CAXKXZ010000015.1"/>
</dbReference>
<feature type="domain" description="IraD/Gp25-like" evidence="1">
    <location>
        <begin position="15"/>
        <end position="96"/>
    </location>
</feature>
<dbReference type="STRING" id="138074.SYMBAF_80114"/>